<feature type="domain" description="VOC" evidence="2">
    <location>
        <begin position="24"/>
        <end position="146"/>
    </location>
</feature>
<keyword evidence="3" id="KW-0560">Oxidoreductase</keyword>
<keyword evidence="1" id="KW-1133">Transmembrane helix</keyword>
<keyword evidence="1" id="KW-0472">Membrane</keyword>
<dbReference type="InterPro" id="IPR029068">
    <property type="entry name" value="Glyas_Bleomycin-R_OHBP_Dase"/>
</dbReference>
<dbReference type="GO" id="GO:0051213">
    <property type="term" value="F:dioxygenase activity"/>
    <property type="evidence" value="ECO:0007669"/>
    <property type="project" value="UniProtKB-KW"/>
</dbReference>
<name>A0A4Q7ZR34_9ACTN</name>
<keyword evidence="1" id="KW-0812">Transmembrane</keyword>
<dbReference type="Gene3D" id="3.10.180.10">
    <property type="entry name" value="2,3-Dihydroxybiphenyl 1,2-Dioxygenase, domain 1"/>
    <property type="match status" value="1"/>
</dbReference>
<evidence type="ECO:0000259" key="2">
    <source>
        <dbReference type="PROSITE" id="PS51819"/>
    </source>
</evidence>
<reference evidence="3 4" key="1">
    <citation type="submission" date="2019-02" db="EMBL/GenBank/DDBJ databases">
        <title>Sequencing the genomes of 1000 actinobacteria strains.</title>
        <authorList>
            <person name="Klenk H.-P."/>
        </authorList>
    </citation>
    <scope>NUCLEOTIDE SEQUENCE [LARGE SCALE GENOMIC DNA]</scope>
    <source>
        <strain evidence="3 4">DSM 45162</strain>
    </source>
</reference>
<accession>A0A4Q7ZR34</accession>
<dbReference type="SUPFAM" id="SSF54593">
    <property type="entry name" value="Glyoxalase/Bleomycin resistance protein/Dihydroxybiphenyl dioxygenase"/>
    <property type="match status" value="1"/>
</dbReference>
<dbReference type="PROSITE" id="PS51819">
    <property type="entry name" value="VOC"/>
    <property type="match status" value="1"/>
</dbReference>
<evidence type="ECO:0000256" key="1">
    <source>
        <dbReference type="SAM" id="Phobius"/>
    </source>
</evidence>
<keyword evidence="3" id="KW-0223">Dioxygenase</keyword>
<sequence>MHRTLGVKGSIDLPFGKLAVMTLAAAAVTMILPVTRPDVARTFYTDVLGLPYRGTSADGNLLFDVGSGATLALMEKPAGAQAEHTAISFEVSDIDASIKDLKSRGAVFADYDLPGLKTVDHVCVLGAEKAAWFEDPDGNILCVHEVVAG</sequence>
<dbReference type="Pfam" id="PF00903">
    <property type="entry name" value="Glyoxalase"/>
    <property type="match status" value="1"/>
</dbReference>
<dbReference type="EMBL" id="SHKY01000001">
    <property type="protein sequence ID" value="RZU53602.1"/>
    <property type="molecule type" value="Genomic_DNA"/>
</dbReference>
<protein>
    <submittedName>
        <fullName evidence="3">Glyoxalase/bleomycin resistance protein/dioxygenase superfamily protein</fullName>
    </submittedName>
</protein>
<proteinExistence type="predicted"/>
<keyword evidence="4" id="KW-1185">Reference proteome</keyword>
<dbReference type="AlphaFoldDB" id="A0A4Q7ZR34"/>
<dbReference type="Proteomes" id="UP000292564">
    <property type="component" value="Unassembled WGS sequence"/>
</dbReference>
<dbReference type="InterPro" id="IPR004360">
    <property type="entry name" value="Glyas_Fos-R_dOase_dom"/>
</dbReference>
<organism evidence="3 4">
    <name type="scientific">Krasilnikovia cinnamomea</name>
    <dbReference type="NCBI Taxonomy" id="349313"/>
    <lineage>
        <taxon>Bacteria</taxon>
        <taxon>Bacillati</taxon>
        <taxon>Actinomycetota</taxon>
        <taxon>Actinomycetes</taxon>
        <taxon>Micromonosporales</taxon>
        <taxon>Micromonosporaceae</taxon>
        <taxon>Krasilnikovia</taxon>
    </lineage>
</organism>
<evidence type="ECO:0000313" key="4">
    <source>
        <dbReference type="Proteomes" id="UP000292564"/>
    </source>
</evidence>
<feature type="transmembrane region" description="Helical" evidence="1">
    <location>
        <begin position="15"/>
        <end position="34"/>
    </location>
</feature>
<evidence type="ECO:0000313" key="3">
    <source>
        <dbReference type="EMBL" id="RZU53602.1"/>
    </source>
</evidence>
<dbReference type="InterPro" id="IPR037523">
    <property type="entry name" value="VOC_core"/>
</dbReference>
<comment type="caution">
    <text evidence="3">The sequence shown here is derived from an EMBL/GenBank/DDBJ whole genome shotgun (WGS) entry which is preliminary data.</text>
</comment>
<gene>
    <name evidence="3" type="ORF">EV385_5533</name>
</gene>